<dbReference type="Gene3D" id="3.40.50.1000">
    <property type="entry name" value="HAD superfamily/HAD-like"/>
    <property type="match status" value="2"/>
</dbReference>
<dbReference type="InterPro" id="IPR036412">
    <property type="entry name" value="HAD-like_sf"/>
</dbReference>
<evidence type="ECO:0000313" key="1">
    <source>
        <dbReference type="EMBL" id="NJC73417.1"/>
    </source>
</evidence>
<protein>
    <submittedName>
        <fullName evidence="1">HAD hydrolase-like protein</fullName>
    </submittedName>
</protein>
<dbReference type="SUPFAM" id="SSF56784">
    <property type="entry name" value="HAD-like"/>
    <property type="match status" value="1"/>
</dbReference>
<dbReference type="EMBL" id="JAATVY010000030">
    <property type="protein sequence ID" value="NJC73417.1"/>
    <property type="molecule type" value="Genomic_DNA"/>
</dbReference>
<dbReference type="Proteomes" id="UP000722989">
    <property type="component" value="Unassembled WGS sequence"/>
</dbReference>
<dbReference type="SFLD" id="SFLDS00003">
    <property type="entry name" value="Haloacid_Dehalogenase"/>
    <property type="match status" value="1"/>
</dbReference>
<dbReference type="PANTHER" id="PTHR19288">
    <property type="entry name" value="4-NITROPHENYLPHOSPHATASE-RELATED"/>
    <property type="match status" value="1"/>
</dbReference>
<name>A0ABX0Y5K6_9ACTN</name>
<organism evidence="1 2">
    <name type="scientific">Planosporangium thailandense</name>
    <dbReference type="NCBI Taxonomy" id="765197"/>
    <lineage>
        <taxon>Bacteria</taxon>
        <taxon>Bacillati</taxon>
        <taxon>Actinomycetota</taxon>
        <taxon>Actinomycetes</taxon>
        <taxon>Micromonosporales</taxon>
        <taxon>Micromonosporaceae</taxon>
        <taxon>Planosporangium</taxon>
    </lineage>
</organism>
<comment type="caution">
    <text evidence="1">The sequence shown here is derived from an EMBL/GenBank/DDBJ whole genome shotgun (WGS) entry which is preliminary data.</text>
</comment>
<proteinExistence type="predicted"/>
<evidence type="ECO:0000313" key="2">
    <source>
        <dbReference type="Proteomes" id="UP000722989"/>
    </source>
</evidence>
<gene>
    <name evidence="1" type="ORF">HC031_27380</name>
</gene>
<sequence length="278" mass="28009">MGDPLAGRALLLDMDGVLCFGTSPAPGLRRFLDAVADRPYLCATNNTLVTAADIADRFAGMGADLPAERVLTVSDALRDHLVATCGPDDRAYVLGSGPVAAAVADAGLAVDARRASVVVVGLDLSATLADLGPAIDALRRGARLVAANADPVLLTESGLLPGTGAVVAALLATVDPAAGGAVEYVGKPSPVMFQRALARLGVEAADAVMVGDSLRSDIAGAAVLGIATVLLTCGVTPPHAVLDPVPDLVFPTLDALTDALVDSSYDPPASRRETEVTA</sequence>
<dbReference type="PANTHER" id="PTHR19288:SF46">
    <property type="entry name" value="HALOACID DEHALOGENASE-LIKE HYDROLASE DOMAIN-CONTAINING PROTEIN 2"/>
    <property type="match status" value="1"/>
</dbReference>
<dbReference type="InterPro" id="IPR023214">
    <property type="entry name" value="HAD_sf"/>
</dbReference>
<dbReference type="Pfam" id="PF13242">
    <property type="entry name" value="Hydrolase_like"/>
    <property type="match status" value="1"/>
</dbReference>
<accession>A0ABX0Y5K6</accession>
<dbReference type="RefSeq" id="WP_167928326.1">
    <property type="nucleotide sequence ID" value="NZ_JAATVY010000030.1"/>
</dbReference>
<dbReference type="Pfam" id="PF13344">
    <property type="entry name" value="Hydrolase_6"/>
    <property type="match status" value="1"/>
</dbReference>
<reference evidence="1 2" key="1">
    <citation type="submission" date="2020-03" db="EMBL/GenBank/DDBJ databases">
        <title>WGS of the type strain of Planosporangium spp.</title>
        <authorList>
            <person name="Thawai C."/>
        </authorList>
    </citation>
    <scope>NUCLEOTIDE SEQUENCE [LARGE SCALE GENOMIC DNA]</scope>
    <source>
        <strain evidence="1 2">TBRC 5610</strain>
    </source>
</reference>
<dbReference type="InterPro" id="IPR006357">
    <property type="entry name" value="HAD-SF_hydro_IIA"/>
</dbReference>
<dbReference type="SFLD" id="SFLDG01129">
    <property type="entry name" value="C1.5:_HAD__Beta-PGM__Phosphata"/>
    <property type="match status" value="1"/>
</dbReference>
<keyword evidence="2" id="KW-1185">Reference proteome</keyword>